<reference evidence="2" key="1">
    <citation type="submission" date="2022-02" db="EMBL/GenBank/DDBJ databases">
        <title>Emergence and expansion in Europe of a Vibrio aestuarianus clonal complex pathogenic for oysters.</title>
        <authorList>
            <person name="Mesnil A."/>
            <person name="Travers M.-A."/>
        </authorList>
    </citation>
    <scope>NUCLEOTIDE SEQUENCE</scope>
    <source>
        <strain evidence="2">151-ITT-15-cp-1</strain>
    </source>
</reference>
<dbReference type="Proteomes" id="UP001140973">
    <property type="component" value="Unassembled WGS sequence"/>
</dbReference>
<keyword evidence="1" id="KW-0472">Membrane</keyword>
<dbReference type="AlphaFoldDB" id="A0A9X4FHW4"/>
<comment type="caution">
    <text evidence="2">The sequence shown here is derived from an EMBL/GenBank/DDBJ whole genome shotgun (WGS) entry which is preliminary data.</text>
</comment>
<organism evidence="2 3">
    <name type="scientific">Vibrio aestuarianus</name>
    <dbReference type="NCBI Taxonomy" id="28171"/>
    <lineage>
        <taxon>Bacteria</taxon>
        <taxon>Pseudomonadati</taxon>
        <taxon>Pseudomonadota</taxon>
        <taxon>Gammaproteobacteria</taxon>
        <taxon>Vibrionales</taxon>
        <taxon>Vibrionaceae</taxon>
        <taxon>Vibrio</taxon>
    </lineage>
</organism>
<keyword evidence="1" id="KW-1133">Transmembrane helix</keyword>
<feature type="transmembrane region" description="Helical" evidence="1">
    <location>
        <begin position="12"/>
        <end position="31"/>
    </location>
</feature>
<proteinExistence type="predicted"/>
<name>A0A9X4FHW4_9VIBR</name>
<evidence type="ECO:0000256" key="1">
    <source>
        <dbReference type="SAM" id="Phobius"/>
    </source>
</evidence>
<dbReference type="EMBL" id="JAKNAP010000106">
    <property type="protein sequence ID" value="MDE1358932.1"/>
    <property type="molecule type" value="Genomic_DNA"/>
</dbReference>
<dbReference type="RefSeq" id="WP_194568599.1">
    <property type="nucleotide sequence ID" value="NZ_JAKNAP010000106.1"/>
</dbReference>
<evidence type="ECO:0000313" key="2">
    <source>
        <dbReference type="EMBL" id="MDE1358932.1"/>
    </source>
</evidence>
<evidence type="ECO:0000313" key="3">
    <source>
        <dbReference type="Proteomes" id="UP001140973"/>
    </source>
</evidence>
<protein>
    <submittedName>
        <fullName evidence="2">Uncharacterized protein</fullName>
    </submittedName>
</protein>
<accession>A0A9X4FHW4</accession>
<gene>
    <name evidence="2" type="ORF">L9W73_16745</name>
</gene>
<sequence>MENTSTKQVITAPVASIIVTLTICLTLLFALGSFKASNLDYATVNFDGGYKKIGVISEQRSFSDVEVKFNDKVLWSGSLDYVAGEIANSIASEKEPQNITWKEGVTLNGTAGVSWDGSESSFKLTMETIDLVSTKEVPLVVQDVITQLRTLDRKVKDENDISAKQALTFSEAPSASFTLTKFLAALRNM</sequence>
<keyword evidence="1" id="KW-0812">Transmembrane</keyword>